<keyword evidence="1" id="KW-0732">Signal</keyword>
<feature type="domain" description="Ice-binding protein C-terminal" evidence="2">
    <location>
        <begin position="177"/>
        <end position="202"/>
    </location>
</feature>
<gene>
    <name evidence="3" type="ORF">GT347_01230</name>
</gene>
<evidence type="ECO:0000313" key="3">
    <source>
        <dbReference type="EMBL" id="QHI96733.1"/>
    </source>
</evidence>
<proteinExistence type="predicted"/>
<evidence type="ECO:0000256" key="1">
    <source>
        <dbReference type="SAM" id="SignalP"/>
    </source>
</evidence>
<protein>
    <submittedName>
        <fullName evidence="3">PEPxxWA-CTERM sorting domain-containing protein</fullName>
    </submittedName>
</protein>
<evidence type="ECO:0000259" key="2">
    <source>
        <dbReference type="Pfam" id="PF07589"/>
    </source>
</evidence>
<dbReference type="EMBL" id="CP047650">
    <property type="protein sequence ID" value="QHI96733.1"/>
    <property type="molecule type" value="Genomic_DNA"/>
</dbReference>
<dbReference type="InterPro" id="IPR013424">
    <property type="entry name" value="Ice-binding_C"/>
</dbReference>
<reference evidence="3 4" key="1">
    <citation type="submission" date="2020-01" db="EMBL/GenBank/DDBJ databases">
        <title>Genome sequencing of strain KACC 21265.</title>
        <authorList>
            <person name="Heo J."/>
            <person name="Kim S.-J."/>
            <person name="Kim J.-S."/>
            <person name="Hong S.-B."/>
            <person name="Kwon S.-W."/>
        </authorList>
    </citation>
    <scope>NUCLEOTIDE SEQUENCE [LARGE SCALE GENOMIC DNA]</scope>
    <source>
        <strain evidence="3 4">KACC 21265</strain>
    </source>
</reference>
<dbReference type="NCBIfam" id="TIGR02595">
    <property type="entry name" value="PEP_CTERM"/>
    <property type="match status" value="1"/>
</dbReference>
<feature type="chain" id="PRO_5032512516" evidence="1">
    <location>
        <begin position="23"/>
        <end position="213"/>
    </location>
</feature>
<accession>A0A857J0D4</accession>
<name>A0A857J0D4_9BURK</name>
<feature type="signal peptide" evidence="1">
    <location>
        <begin position="1"/>
        <end position="22"/>
    </location>
</feature>
<dbReference type="Proteomes" id="UP000464787">
    <property type="component" value="Chromosome"/>
</dbReference>
<organism evidence="3 4">
    <name type="scientific">Xylophilus rhododendri</name>
    <dbReference type="NCBI Taxonomy" id="2697032"/>
    <lineage>
        <taxon>Bacteria</taxon>
        <taxon>Pseudomonadati</taxon>
        <taxon>Pseudomonadota</taxon>
        <taxon>Betaproteobacteria</taxon>
        <taxon>Burkholderiales</taxon>
        <taxon>Xylophilus</taxon>
    </lineage>
</organism>
<dbReference type="NCBIfam" id="NF035944">
    <property type="entry name" value="PEPxxWA-CTERM"/>
    <property type="match status" value="1"/>
</dbReference>
<evidence type="ECO:0000313" key="4">
    <source>
        <dbReference type="Proteomes" id="UP000464787"/>
    </source>
</evidence>
<dbReference type="AlphaFoldDB" id="A0A857J0D4"/>
<dbReference type="Pfam" id="PF07589">
    <property type="entry name" value="PEP-CTERM"/>
    <property type="match status" value="1"/>
</dbReference>
<sequence>MLKSFRAVVFTAAAAMAGAGHASTYSNVAGGGNGLFMFDGPMGAAETFTLTEASTIENFALYGAQNEAGNFTISSFSNNQLTTLFSGTTISTLYSGNFLMLPTVYAYSISDIDLNVAAGTYAFSWTAAGSDRAILGNHQLPDALTGLGGFTVGTTFVPSPSFDIAYTANIVPQALPAVPEPASWALLLAGLGMLGCAAKQRRGARAQPRLRGF</sequence>
<keyword evidence="4" id="KW-1185">Reference proteome</keyword>
<dbReference type="RefSeq" id="WP_160550251.1">
    <property type="nucleotide sequence ID" value="NZ_CP047650.1"/>
</dbReference>
<dbReference type="KEGG" id="xyk:GT347_01230"/>